<dbReference type="EMBL" id="JAHESF010000008">
    <property type="protein sequence ID" value="MBT1697297.1"/>
    <property type="molecule type" value="Genomic_DNA"/>
</dbReference>
<protein>
    <submittedName>
        <fullName evidence="1">Uncharacterized protein</fullName>
    </submittedName>
</protein>
<keyword evidence="2" id="KW-1185">Reference proteome</keyword>
<proteinExistence type="predicted"/>
<sequence length="221" mass="24406">MKPKIALVLTAIVMIGWSCESRYDQKGPETEKQPALKEASVTEIEPDNDLLQAENKFIQGDYTTSASHLEAAAEAMRQIAESLKGKHKNRIESSASDIDALADEVAHNKIKDLGSLNPVIAKAGQALAGYRLELTENEFFTVSEAQAGATLKKTIEQLEKSVVSHHRALDPVEKTVLDHATDIASRLRKGDKLTTEDLKATLQSVDHEIEKWQHELDNANR</sequence>
<dbReference type="RefSeq" id="WP_254163167.1">
    <property type="nucleotide sequence ID" value="NZ_JAHESF010000008.1"/>
</dbReference>
<accession>A0AAP2GPD4</accession>
<reference evidence="1 2" key="1">
    <citation type="submission" date="2021-05" db="EMBL/GenBank/DDBJ databases">
        <title>A Polyphasic approach of four new species of the genus Ohtaekwangia: Ohtaekwangia histidinii sp. nov., Ohtaekwangia cretensis sp. nov., Ohtaekwangia indiensis sp. nov., Ohtaekwangia reichenbachii sp. nov. from diverse environment.</title>
        <authorList>
            <person name="Octaviana S."/>
        </authorList>
    </citation>
    <scope>NUCLEOTIDE SEQUENCE [LARGE SCALE GENOMIC DNA]</scope>
    <source>
        <strain evidence="1 2">PWU4</strain>
    </source>
</reference>
<evidence type="ECO:0000313" key="1">
    <source>
        <dbReference type="EMBL" id="MBT1697297.1"/>
    </source>
</evidence>
<gene>
    <name evidence="1" type="ORF">KK083_10445</name>
</gene>
<name>A0AAP2GPD4_9BACT</name>
<organism evidence="1 2">
    <name type="scientific">Chryseosolibacter histidini</name>
    <dbReference type="NCBI Taxonomy" id="2782349"/>
    <lineage>
        <taxon>Bacteria</taxon>
        <taxon>Pseudomonadati</taxon>
        <taxon>Bacteroidota</taxon>
        <taxon>Cytophagia</taxon>
        <taxon>Cytophagales</taxon>
        <taxon>Chryseotaleaceae</taxon>
        <taxon>Chryseosolibacter</taxon>
    </lineage>
</organism>
<comment type="caution">
    <text evidence="1">The sequence shown here is derived from an EMBL/GenBank/DDBJ whole genome shotgun (WGS) entry which is preliminary data.</text>
</comment>
<dbReference type="Proteomes" id="UP001319200">
    <property type="component" value="Unassembled WGS sequence"/>
</dbReference>
<dbReference type="AlphaFoldDB" id="A0AAP2GPD4"/>
<evidence type="ECO:0000313" key="2">
    <source>
        <dbReference type="Proteomes" id="UP001319200"/>
    </source>
</evidence>